<keyword evidence="12" id="KW-0436">Ligase</keyword>
<reference evidence="12 13" key="1">
    <citation type="submission" date="2014-01" db="EMBL/GenBank/DDBJ databases">
        <title>Full genme sequencing of cellulolytic bacterium Gynuella sunshinyii YC6258T gen. nov., sp. nov.</title>
        <authorList>
            <person name="Khan H."/>
            <person name="Chung E.J."/>
            <person name="Chung Y.R."/>
        </authorList>
    </citation>
    <scope>NUCLEOTIDE SEQUENCE [LARGE SCALE GENOMIC DNA]</scope>
    <source>
        <strain evidence="12 13">YC6258</strain>
    </source>
</reference>
<dbReference type="GO" id="GO:0005524">
    <property type="term" value="F:ATP binding"/>
    <property type="evidence" value="ECO:0007669"/>
    <property type="project" value="UniProtKB-KW"/>
</dbReference>
<keyword evidence="8" id="KW-0028">Amino-acid biosynthesis</keyword>
<dbReference type="PANTHER" id="PTHR43284">
    <property type="entry name" value="ASPARAGINE SYNTHETASE (GLUTAMINE-HYDROLYZING)"/>
    <property type="match status" value="1"/>
</dbReference>
<dbReference type="InterPro" id="IPR014729">
    <property type="entry name" value="Rossmann-like_a/b/a_fold"/>
</dbReference>
<dbReference type="STRING" id="1445510.YC6258_04514"/>
<dbReference type="InterPro" id="IPR029055">
    <property type="entry name" value="Ntn_hydrolases_N"/>
</dbReference>
<dbReference type="AlphaFoldDB" id="A0A0C5VQK5"/>
<comment type="similarity">
    <text evidence="2">Belongs to the asparagine synthetase family.</text>
</comment>
<feature type="domain" description="Glutamine amidotransferase type-2" evidence="11">
    <location>
        <begin position="2"/>
        <end position="184"/>
    </location>
</feature>
<dbReference type="Proteomes" id="UP000032266">
    <property type="component" value="Chromosome"/>
</dbReference>
<keyword evidence="13" id="KW-1185">Reference proteome</keyword>
<dbReference type="RefSeq" id="WP_044618536.1">
    <property type="nucleotide sequence ID" value="NZ_CP007142.1"/>
</dbReference>
<keyword evidence="5 9" id="KW-0067">ATP-binding</keyword>
<evidence type="ECO:0000313" key="13">
    <source>
        <dbReference type="Proteomes" id="UP000032266"/>
    </source>
</evidence>
<dbReference type="CDD" id="cd01991">
    <property type="entry name" value="Asn_synthase_B_C"/>
    <property type="match status" value="1"/>
</dbReference>
<dbReference type="SUPFAM" id="SSF52402">
    <property type="entry name" value="Adenine nucleotide alpha hydrolases-like"/>
    <property type="match status" value="1"/>
</dbReference>
<accession>A0A0C5VQK5</accession>
<dbReference type="Gene3D" id="3.40.50.620">
    <property type="entry name" value="HUPs"/>
    <property type="match status" value="1"/>
</dbReference>
<keyword evidence="6 8" id="KW-0315">Glutamine amidotransferase</keyword>
<name>A0A0C5VQK5_9GAMM</name>
<dbReference type="EMBL" id="CP007142">
    <property type="protein sequence ID" value="AJQ96546.1"/>
    <property type="molecule type" value="Genomic_DNA"/>
</dbReference>
<sequence length="665" mass="76525">MCGIFGVFGNRFNQSHKREIALRAIARLDHRGPDAWGIYSAPLVTLGHTRLSIVDVTYGHQPMTTDHTVISYNGEIYNHIELREELQSLGVQFNTRCDTEVILRLYEHKGTAAFAQLNGQFSIILWDKQQQKLILARDRLGIRPLYVLSWQDTLFVSSEMKAFDGIDGFTRQLSPSQLFEHALLWNTLSNGTIYDSIHSVESGTFEEYFADGRQHVQRYYQIGEQWQSQFRHTDFDSAKRDFQELLADSVRLRLRSDVPVGAYLSGGIDSTVIAHIVQQQTGHEFSTFSVAFADDELDESYYQQLASREIGSSHKAIKVTRADIEANLAKTIQHTERPIFRTAPVPLHLLSKTVQQNGIKVVLTGEGADEILFGYDTFKELKILDQWRRSGDSGQAAQHIKELYPHLAHYADPKQFGLMKMYYEGFLNEYDNELVGLNIRLNNNKIIANYFNKDWELSFDKEALLEKLKSTLPADYDNWSLLQKNSFLEIKTLLQGYLLSSQGDRMAMSHSIEGRFPFLDHRVIEMAFALPDEFKLNGFDQKHLLKECYKHSIPEEITRRPKRPYMAPDLVAFFDANGHLTEMAESLLSPQTISDYGLFDPTMVSRFLRKFSKGVPENTGYRDNMIFIFMLTSQLCQYWIKHTENVYPDYQKCTVDITDDGNALR</sequence>
<evidence type="ECO:0000256" key="8">
    <source>
        <dbReference type="PIRSR" id="PIRSR001589-1"/>
    </source>
</evidence>
<dbReference type="PROSITE" id="PS51278">
    <property type="entry name" value="GATASE_TYPE_2"/>
    <property type="match status" value="1"/>
</dbReference>
<dbReference type="Pfam" id="PF00733">
    <property type="entry name" value="Asn_synthase"/>
    <property type="match status" value="1"/>
</dbReference>
<proteinExistence type="inferred from homology"/>
<dbReference type="NCBIfam" id="TIGR01536">
    <property type="entry name" value="asn_synth_AEB"/>
    <property type="match status" value="1"/>
</dbReference>
<keyword evidence="4 9" id="KW-0547">Nucleotide-binding</keyword>
<dbReference type="SUPFAM" id="SSF56235">
    <property type="entry name" value="N-terminal nucleophile aminohydrolases (Ntn hydrolases)"/>
    <property type="match status" value="1"/>
</dbReference>
<dbReference type="OrthoDB" id="9763290at2"/>
<evidence type="ECO:0000256" key="3">
    <source>
        <dbReference type="ARBA" id="ARBA00012737"/>
    </source>
</evidence>
<keyword evidence="8" id="KW-0061">Asparagine biosynthesis</keyword>
<dbReference type="PIRSF" id="PIRSF001589">
    <property type="entry name" value="Asn_synthetase_glu-h"/>
    <property type="match status" value="1"/>
</dbReference>
<dbReference type="HOGENOM" id="CLU_014658_3_1_6"/>
<dbReference type="GO" id="GO:0006529">
    <property type="term" value="P:asparagine biosynthetic process"/>
    <property type="evidence" value="ECO:0007669"/>
    <property type="project" value="UniProtKB-KW"/>
</dbReference>
<dbReference type="Pfam" id="PF13537">
    <property type="entry name" value="GATase_7"/>
    <property type="match status" value="1"/>
</dbReference>
<organism evidence="12 13">
    <name type="scientific">Gynuella sunshinyii YC6258</name>
    <dbReference type="NCBI Taxonomy" id="1445510"/>
    <lineage>
        <taxon>Bacteria</taxon>
        <taxon>Pseudomonadati</taxon>
        <taxon>Pseudomonadota</taxon>
        <taxon>Gammaproteobacteria</taxon>
        <taxon>Oceanospirillales</taxon>
        <taxon>Saccharospirillaceae</taxon>
        <taxon>Gynuella</taxon>
    </lineage>
</organism>
<dbReference type="EC" id="6.3.5.4" evidence="3"/>
<dbReference type="InterPro" id="IPR001962">
    <property type="entry name" value="Asn_synthase"/>
</dbReference>
<dbReference type="KEGG" id="gsn:YC6258_04514"/>
<dbReference type="InterPro" id="IPR051786">
    <property type="entry name" value="ASN_synthetase/amidase"/>
</dbReference>
<feature type="site" description="Important for beta-aspartyl-AMP intermediate formation" evidence="10">
    <location>
        <position position="366"/>
    </location>
</feature>
<dbReference type="Gene3D" id="3.60.20.10">
    <property type="entry name" value="Glutamine Phosphoribosylpyrophosphate, subunit 1, domain 1"/>
    <property type="match status" value="1"/>
</dbReference>
<dbReference type="PATRIC" id="fig|1445510.3.peg.4477"/>
<feature type="active site" description="For GATase activity" evidence="8">
    <location>
        <position position="2"/>
    </location>
</feature>
<evidence type="ECO:0000256" key="7">
    <source>
        <dbReference type="ARBA" id="ARBA00048741"/>
    </source>
</evidence>
<comment type="pathway">
    <text evidence="1">Amino-acid biosynthesis; L-asparagine biosynthesis; L-asparagine from L-aspartate (L-Gln route): step 1/1.</text>
</comment>
<dbReference type="InterPro" id="IPR006426">
    <property type="entry name" value="Asn_synth_AEB"/>
</dbReference>
<dbReference type="PANTHER" id="PTHR43284:SF1">
    <property type="entry name" value="ASPARAGINE SYNTHETASE"/>
    <property type="match status" value="1"/>
</dbReference>
<evidence type="ECO:0000256" key="9">
    <source>
        <dbReference type="PIRSR" id="PIRSR001589-2"/>
    </source>
</evidence>
<dbReference type="CDD" id="cd00712">
    <property type="entry name" value="AsnB"/>
    <property type="match status" value="1"/>
</dbReference>
<evidence type="ECO:0000256" key="6">
    <source>
        <dbReference type="ARBA" id="ARBA00022962"/>
    </source>
</evidence>
<evidence type="ECO:0000256" key="5">
    <source>
        <dbReference type="ARBA" id="ARBA00022840"/>
    </source>
</evidence>
<evidence type="ECO:0000313" key="12">
    <source>
        <dbReference type="EMBL" id="AJQ96546.1"/>
    </source>
</evidence>
<evidence type="ECO:0000256" key="10">
    <source>
        <dbReference type="PIRSR" id="PIRSR001589-3"/>
    </source>
</evidence>
<dbReference type="InterPro" id="IPR033738">
    <property type="entry name" value="AsnB_N"/>
</dbReference>
<evidence type="ECO:0000256" key="1">
    <source>
        <dbReference type="ARBA" id="ARBA00005187"/>
    </source>
</evidence>
<dbReference type="InterPro" id="IPR017932">
    <property type="entry name" value="GATase_2_dom"/>
</dbReference>
<feature type="binding site" evidence="9">
    <location>
        <position position="98"/>
    </location>
    <ligand>
        <name>L-glutamine</name>
        <dbReference type="ChEBI" id="CHEBI:58359"/>
    </ligand>
</feature>
<evidence type="ECO:0000256" key="2">
    <source>
        <dbReference type="ARBA" id="ARBA00005752"/>
    </source>
</evidence>
<comment type="catalytic activity">
    <reaction evidence="7">
        <text>L-aspartate + L-glutamine + ATP + H2O = L-asparagine + L-glutamate + AMP + diphosphate + H(+)</text>
        <dbReference type="Rhea" id="RHEA:12228"/>
        <dbReference type="ChEBI" id="CHEBI:15377"/>
        <dbReference type="ChEBI" id="CHEBI:15378"/>
        <dbReference type="ChEBI" id="CHEBI:29985"/>
        <dbReference type="ChEBI" id="CHEBI:29991"/>
        <dbReference type="ChEBI" id="CHEBI:30616"/>
        <dbReference type="ChEBI" id="CHEBI:33019"/>
        <dbReference type="ChEBI" id="CHEBI:58048"/>
        <dbReference type="ChEBI" id="CHEBI:58359"/>
        <dbReference type="ChEBI" id="CHEBI:456215"/>
        <dbReference type="EC" id="6.3.5.4"/>
    </reaction>
</comment>
<protein>
    <recommendedName>
        <fullName evidence="3">asparagine synthase (glutamine-hydrolyzing)</fullName>
        <ecNumber evidence="3">6.3.5.4</ecNumber>
    </recommendedName>
</protein>
<feature type="binding site" evidence="9">
    <location>
        <position position="290"/>
    </location>
    <ligand>
        <name>ATP</name>
        <dbReference type="ChEBI" id="CHEBI:30616"/>
    </ligand>
</feature>
<evidence type="ECO:0000256" key="4">
    <source>
        <dbReference type="ARBA" id="ARBA00022741"/>
    </source>
</evidence>
<gene>
    <name evidence="12" type="ORF">YC6258_04514</name>
</gene>
<evidence type="ECO:0000259" key="11">
    <source>
        <dbReference type="PROSITE" id="PS51278"/>
    </source>
</evidence>
<dbReference type="GO" id="GO:0005829">
    <property type="term" value="C:cytosol"/>
    <property type="evidence" value="ECO:0007669"/>
    <property type="project" value="TreeGrafter"/>
</dbReference>
<dbReference type="GO" id="GO:0004066">
    <property type="term" value="F:asparagine synthase (glutamine-hydrolyzing) activity"/>
    <property type="evidence" value="ECO:0007669"/>
    <property type="project" value="UniProtKB-EC"/>
</dbReference>